<evidence type="ECO:0000313" key="8">
    <source>
        <dbReference type="Proteomes" id="UP000199451"/>
    </source>
</evidence>
<proteinExistence type="predicted"/>
<protein>
    <submittedName>
        <fullName evidence="7">Permease of the drug/metabolite transporter (DMT) superfamily</fullName>
    </submittedName>
</protein>
<feature type="transmembrane region" description="Helical" evidence="5">
    <location>
        <begin position="274"/>
        <end position="295"/>
    </location>
</feature>
<dbReference type="Proteomes" id="UP000199451">
    <property type="component" value="Unassembled WGS sequence"/>
</dbReference>
<dbReference type="AlphaFoldDB" id="A0A1G9VFH3"/>
<feature type="transmembrane region" description="Helical" evidence="5">
    <location>
        <begin position="150"/>
        <end position="170"/>
    </location>
</feature>
<sequence>MVRRYTFALAPLAAATLWGGMYVVSKWGFGLVPPLTLGFLRVALGAAVLYPLVRRRDVTVEPDDYRGFVLLGGWVTATIATQFVGTELTNASQGSLLTVLTPVCTVLLGVAVLDERLTRGKTVGIALATLGTVVVIVGQYRLSSLATGDLLGVLALVAASVSWAGFTVWGAPYVRRYSAITAVTYSTLASVPMLAVLAGVELAARGIDPTALPVTVESVAAVLYLGIGATAAAWYLWYKGLEYVDAGTVAAFFFAQPVVGSVLGVFLLGEAVGATFGLGGGILAVGVWLVSVTAADRA</sequence>
<evidence type="ECO:0000259" key="6">
    <source>
        <dbReference type="Pfam" id="PF00892"/>
    </source>
</evidence>
<dbReference type="SUPFAM" id="SSF103481">
    <property type="entry name" value="Multidrug resistance efflux transporter EmrE"/>
    <property type="match status" value="2"/>
</dbReference>
<evidence type="ECO:0000256" key="1">
    <source>
        <dbReference type="ARBA" id="ARBA00004141"/>
    </source>
</evidence>
<feature type="transmembrane region" description="Helical" evidence="5">
    <location>
        <begin position="35"/>
        <end position="53"/>
    </location>
</feature>
<feature type="domain" description="EamA" evidence="6">
    <location>
        <begin position="12"/>
        <end position="136"/>
    </location>
</feature>
<dbReference type="PANTHER" id="PTHR32322">
    <property type="entry name" value="INNER MEMBRANE TRANSPORTER"/>
    <property type="match status" value="1"/>
</dbReference>
<comment type="subcellular location">
    <subcellularLocation>
        <location evidence="1">Membrane</location>
        <topology evidence="1">Multi-pass membrane protein</topology>
    </subcellularLocation>
</comment>
<gene>
    <name evidence="7" type="ORF">SAMN04487949_2358</name>
</gene>
<evidence type="ECO:0000256" key="5">
    <source>
        <dbReference type="SAM" id="Phobius"/>
    </source>
</evidence>
<dbReference type="GO" id="GO:0016020">
    <property type="term" value="C:membrane"/>
    <property type="evidence" value="ECO:0007669"/>
    <property type="project" value="UniProtKB-SubCell"/>
</dbReference>
<feature type="transmembrane region" description="Helical" evidence="5">
    <location>
        <begin position="96"/>
        <end position="113"/>
    </location>
</feature>
<dbReference type="Pfam" id="PF00892">
    <property type="entry name" value="EamA"/>
    <property type="match status" value="2"/>
</dbReference>
<dbReference type="InterPro" id="IPR000620">
    <property type="entry name" value="EamA_dom"/>
</dbReference>
<dbReference type="OrthoDB" id="168794at2157"/>
<evidence type="ECO:0000313" key="7">
    <source>
        <dbReference type="EMBL" id="SDM70856.1"/>
    </source>
</evidence>
<dbReference type="RefSeq" id="WP_089698389.1">
    <property type="nucleotide sequence ID" value="NZ_FNHL01000003.1"/>
</dbReference>
<feature type="transmembrane region" description="Helical" evidence="5">
    <location>
        <begin position="249"/>
        <end position="268"/>
    </location>
</feature>
<organism evidence="7 8">
    <name type="scientific">Halogranum gelatinilyticum</name>
    <dbReference type="NCBI Taxonomy" id="660521"/>
    <lineage>
        <taxon>Archaea</taxon>
        <taxon>Methanobacteriati</taxon>
        <taxon>Methanobacteriota</taxon>
        <taxon>Stenosarchaea group</taxon>
        <taxon>Halobacteria</taxon>
        <taxon>Halobacteriales</taxon>
        <taxon>Haloferacaceae</taxon>
    </lineage>
</organism>
<evidence type="ECO:0000256" key="2">
    <source>
        <dbReference type="ARBA" id="ARBA00022692"/>
    </source>
</evidence>
<feature type="transmembrane region" description="Helical" evidence="5">
    <location>
        <begin position="125"/>
        <end position="144"/>
    </location>
</feature>
<evidence type="ECO:0000256" key="3">
    <source>
        <dbReference type="ARBA" id="ARBA00022989"/>
    </source>
</evidence>
<keyword evidence="2 5" id="KW-0812">Transmembrane</keyword>
<feature type="transmembrane region" description="Helical" evidence="5">
    <location>
        <begin position="218"/>
        <end position="237"/>
    </location>
</feature>
<dbReference type="InterPro" id="IPR050638">
    <property type="entry name" value="AA-Vitamin_Transporters"/>
</dbReference>
<keyword evidence="3 5" id="KW-1133">Transmembrane helix</keyword>
<evidence type="ECO:0000256" key="4">
    <source>
        <dbReference type="ARBA" id="ARBA00023136"/>
    </source>
</evidence>
<name>A0A1G9VFH3_9EURY</name>
<reference evidence="8" key="1">
    <citation type="submission" date="2016-10" db="EMBL/GenBank/DDBJ databases">
        <authorList>
            <person name="Varghese N."/>
            <person name="Submissions S."/>
        </authorList>
    </citation>
    <scope>NUCLEOTIDE SEQUENCE [LARGE SCALE GENOMIC DNA]</scope>
    <source>
        <strain evidence="8">CGMCC 1.10119</strain>
    </source>
</reference>
<dbReference type="InterPro" id="IPR037185">
    <property type="entry name" value="EmrE-like"/>
</dbReference>
<feature type="transmembrane region" description="Helical" evidence="5">
    <location>
        <begin position="65"/>
        <end position="84"/>
    </location>
</feature>
<keyword evidence="4 5" id="KW-0472">Membrane</keyword>
<dbReference type="STRING" id="660521.SAMN04487949_2358"/>
<feature type="transmembrane region" description="Helical" evidence="5">
    <location>
        <begin position="177"/>
        <end position="198"/>
    </location>
</feature>
<feature type="domain" description="EamA" evidence="6">
    <location>
        <begin position="151"/>
        <end position="291"/>
    </location>
</feature>
<accession>A0A1G9VFH3</accession>
<dbReference type="EMBL" id="FNHL01000003">
    <property type="protein sequence ID" value="SDM70856.1"/>
    <property type="molecule type" value="Genomic_DNA"/>
</dbReference>
<dbReference type="PANTHER" id="PTHR32322:SF2">
    <property type="entry name" value="EAMA DOMAIN-CONTAINING PROTEIN"/>
    <property type="match status" value="1"/>
</dbReference>
<keyword evidence="8" id="KW-1185">Reference proteome</keyword>